<dbReference type="GO" id="GO:0005783">
    <property type="term" value="C:endoplasmic reticulum"/>
    <property type="evidence" value="ECO:0007669"/>
    <property type="project" value="TreeGrafter"/>
</dbReference>
<feature type="domain" description="Vacuolar sorting protein Vps3844 N-terminal" evidence="4">
    <location>
        <begin position="37"/>
        <end position="117"/>
    </location>
</feature>
<dbReference type="EMBL" id="CR382139">
    <property type="protein sequence ID" value="CAG91100.1"/>
    <property type="molecule type" value="Genomic_DNA"/>
</dbReference>
<feature type="signal peptide" evidence="2">
    <location>
        <begin position="1"/>
        <end position="18"/>
    </location>
</feature>
<keyword evidence="1" id="KW-0812">Transmembrane</keyword>
<organism evidence="5 6">
    <name type="scientific">Debaryomyces hansenii (strain ATCC 36239 / CBS 767 / BCRC 21394 / JCM 1990 / NBRC 0083 / IGC 2968)</name>
    <name type="common">Yeast</name>
    <name type="synonym">Torulaspora hansenii</name>
    <dbReference type="NCBI Taxonomy" id="284592"/>
    <lineage>
        <taxon>Eukaryota</taxon>
        <taxon>Fungi</taxon>
        <taxon>Dikarya</taxon>
        <taxon>Ascomycota</taxon>
        <taxon>Saccharomycotina</taxon>
        <taxon>Pichiomycetes</taxon>
        <taxon>Debaryomycetaceae</taxon>
        <taxon>Debaryomyces</taxon>
    </lineage>
</organism>
<feature type="chain" id="PRO_5004270977" evidence="2">
    <location>
        <begin position="19"/>
        <end position="419"/>
    </location>
</feature>
<evidence type="ECO:0000313" key="6">
    <source>
        <dbReference type="Proteomes" id="UP000000599"/>
    </source>
</evidence>
<dbReference type="InterPro" id="IPR049205">
    <property type="entry name" value="Vps3844_N"/>
</dbReference>
<gene>
    <name evidence="5" type="ordered locus">DEHA2G24068g</name>
</gene>
<evidence type="ECO:0000256" key="1">
    <source>
        <dbReference type="SAM" id="Phobius"/>
    </source>
</evidence>
<keyword evidence="2" id="KW-0732">Signal</keyword>
<dbReference type="InterPro" id="IPR024382">
    <property type="entry name" value="Vps3844_C"/>
</dbReference>
<evidence type="ECO:0000256" key="2">
    <source>
        <dbReference type="SAM" id="SignalP"/>
    </source>
</evidence>
<sequence>MKFSTCLAFPLLVSSVWATKNDAAVYQLNSQESDKTPVVTNKDALLYLSDRFDISDYYKIGDNRDEVIDFIDQQNELVDSKKTENNNAKLIVLINGISKPNEVFQSIKPAFNIKRANGYDELSHSIMTKFPKQIATIGNYSSIRLTNEIRLVSKHEQDNSLLKHFEYFNEKLMGIWSSFTRSVQTDNQVILTNKVEQDATTLKLINDKLFINELSQLVHLNSVAPNTGDSMFINLNSLFSLGKKTGYDSETYNFSIKVISDYLVALSANYDISVIALPADNNNKHLNNHLQKRSQELNALFKESNVNKRASNNGACFSSEDACNVGTSSCNSRGKCSQVKSGCWSCVCAATRNEGKTKTTNWSGFDCSKKDISSEAHLLLWTTLALVILFIGGIKLLYNVGNESLPGVLGAATASKKSQ</sequence>
<dbReference type="InterPro" id="IPR053065">
    <property type="entry name" value="Archenteron_Induction-Rel"/>
</dbReference>
<evidence type="ECO:0000259" key="3">
    <source>
        <dbReference type="Pfam" id="PF12955"/>
    </source>
</evidence>
<feature type="domain" description="Vacuolar sorting protein Vps3844 C-terminal" evidence="3">
    <location>
        <begin position="316"/>
        <end position="411"/>
    </location>
</feature>
<evidence type="ECO:0000259" key="4">
    <source>
        <dbReference type="Pfam" id="PF21656"/>
    </source>
</evidence>
<dbReference type="eggNOG" id="ENOG502S9NC">
    <property type="taxonomic scope" value="Eukaryota"/>
</dbReference>
<reference evidence="5 6" key="1">
    <citation type="journal article" date="2004" name="Nature">
        <title>Genome evolution in yeasts.</title>
        <authorList>
            <consortium name="Genolevures"/>
            <person name="Dujon B."/>
            <person name="Sherman D."/>
            <person name="Fischer G."/>
            <person name="Durrens P."/>
            <person name="Casaregola S."/>
            <person name="Lafontaine I."/>
            <person name="de Montigny J."/>
            <person name="Marck C."/>
            <person name="Neuveglise C."/>
            <person name="Talla E."/>
            <person name="Goffard N."/>
            <person name="Frangeul L."/>
            <person name="Aigle M."/>
            <person name="Anthouard V."/>
            <person name="Babour A."/>
            <person name="Barbe V."/>
            <person name="Barnay S."/>
            <person name="Blanchin S."/>
            <person name="Beckerich J.M."/>
            <person name="Beyne E."/>
            <person name="Bleykasten C."/>
            <person name="Boisrame A."/>
            <person name="Boyer J."/>
            <person name="Cattolico L."/>
            <person name="Confanioleri F."/>
            <person name="de Daruvar A."/>
            <person name="Despons L."/>
            <person name="Fabre E."/>
            <person name="Fairhead C."/>
            <person name="Ferry-Dumazet H."/>
            <person name="Groppi A."/>
            <person name="Hantraye F."/>
            <person name="Hennequin C."/>
            <person name="Jauniaux N."/>
            <person name="Joyet P."/>
            <person name="Kachouri R."/>
            <person name="Kerrest A."/>
            <person name="Koszul R."/>
            <person name="Lemaire M."/>
            <person name="Lesur I."/>
            <person name="Ma L."/>
            <person name="Muller H."/>
            <person name="Nicaud J.M."/>
            <person name="Nikolski M."/>
            <person name="Oztas S."/>
            <person name="Ozier-Kalogeropoulos O."/>
            <person name="Pellenz S."/>
            <person name="Potier S."/>
            <person name="Richard G.F."/>
            <person name="Straub M.L."/>
            <person name="Suleau A."/>
            <person name="Swennene D."/>
            <person name="Tekaia F."/>
            <person name="Wesolowski-Louvel M."/>
            <person name="Westhof E."/>
            <person name="Wirth B."/>
            <person name="Zeniou-Meyer M."/>
            <person name="Zivanovic I."/>
            <person name="Bolotin-Fukuhara M."/>
            <person name="Thierry A."/>
            <person name="Bouchier C."/>
            <person name="Caudron B."/>
            <person name="Scarpelli C."/>
            <person name="Gaillardin C."/>
            <person name="Weissenbach J."/>
            <person name="Wincker P."/>
            <person name="Souciet J.L."/>
        </authorList>
    </citation>
    <scope>NUCLEOTIDE SEQUENCE [LARGE SCALE GENOMIC DNA]</scope>
    <source>
        <strain evidence="6">ATCC 36239 / CBS 767 / BCRC 21394 / JCM 1990 / NBRC 0083 / IGC 2968</strain>
    </source>
</reference>
<dbReference type="GeneID" id="2905546"/>
<dbReference type="OrthoDB" id="5583277at2759"/>
<dbReference type="PANTHER" id="PTHR36853">
    <property type="entry name" value="EXPRESSED PROTEIN"/>
    <property type="match status" value="1"/>
</dbReference>
<dbReference type="RefSeq" id="XP_462585.1">
    <property type="nucleotide sequence ID" value="XM_462585.1"/>
</dbReference>
<accession>Q6BGT6</accession>
<keyword evidence="6" id="KW-1185">Reference proteome</keyword>
<dbReference type="AlphaFoldDB" id="Q6BGT6"/>
<dbReference type="Proteomes" id="UP000000599">
    <property type="component" value="Chromosome G"/>
</dbReference>
<dbReference type="Pfam" id="PF12955">
    <property type="entry name" value="Vps3844_C"/>
    <property type="match status" value="1"/>
</dbReference>
<dbReference type="Pfam" id="PF21656">
    <property type="entry name" value="DUF6859"/>
    <property type="match status" value="1"/>
</dbReference>
<protein>
    <submittedName>
        <fullName evidence="5">DEHA2G24068p</fullName>
    </submittedName>
</protein>
<name>Q6BGT6_DEBHA</name>
<dbReference type="PANTHER" id="PTHR36853:SF1">
    <property type="entry name" value="DUF3844 DOMAIN-CONTAINING PROTEIN"/>
    <property type="match status" value="1"/>
</dbReference>
<feature type="transmembrane region" description="Helical" evidence="1">
    <location>
        <begin position="378"/>
        <end position="398"/>
    </location>
</feature>
<evidence type="ECO:0000313" key="5">
    <source>
        <dbReference type="EMBL" id="CAG91100.1"/>
    </source>
</evidence>
<dbReference type="KEGG" id="dha:DEHA2G24068g"/>
<keyword evidence="1" id="KW-1133">Transmembrane helix</keyword>
<dbReference type="OMA" id="NKCNSHG"/>
<proteinExistence type="predicted"/>
<keyword evidence="1" id="KW-0472">Membrane</keyword>
<dbReference type="VEuPathDB" id="FungiDB:DEHA2G24068g"/>
<dbReference type="InParanoid" id="Q6BGT6"/>
<dbReference type="HOGENOM" id="CLU_050724_0_0_1"/>